<sequence length="453" mass="52672">MTMEHRSLVKEGSKMESREESEVSKPKWRDKKAAETLIGLIEGLRIKPDSSASGRSIYVLKGGQVQFYDASRIRDYFALLREYVKFNEEVPFPLRENFISEAIAKAGAQGELIAKQISDFIRHQEKEYLSQDRSFYTLASKITLVGLESTRTFSTGNATIKIRKDLPRKIAKHYDFDQAKSASPDHEGADFAWVLVEVKERCIYSAAATALKELDYWIALLNITLNHNLSRESFGRPEPINRLRKHHYHSLHLPSGEKATRDYWYEVRHPSNGNVLFYDDSLKDLFAHQRKLHKLIIKCGQKNFFSKIFSRYCDALETNDLNKSFLELWGVLEAITQTKNSSYETTIQRAKFIYAENSMEMVDLKLRVLREKRNMVIHDGEGILDGERFIFILLAIIHENIRIQMAFYNKGYTPSDYLRLVELPALKNDARQMESDLLEKKNDLKMYFKVKLK</sequence>
<dbReference type="Proteomes" id="UP001595548">
    <property type="component" value="Unassembled WGS sequence"/>
</dbReference>
<organism evidence="2 3">
    <name type="scientific">Gilvimarinus japonicus</name>
    <dbReference type="NCBI Taxonomy" id="1796469"/>
    <lineage>
        <taxon>Bacteria</taxon>
        <taxon>Pseudomonadati</taxon>
        <taxon>Pseudomonadota</taxon>
        <taxon>Gammaproteobacteria</taxon>
        <taxon>Cellvibrionales</taxon>
        <taxon>Cellvibrionaceae</taxon>
        <taxon>Gilvimarinus</taxon>
    </lineage>
</organism>
<feature type="region of interest" description="Disordered" evidence="1">
    <location>
        <begin position="1"/>
        <end position="27"/>
    </location>
</feature>
<dbReference type="EMBL" id="JBHRTL010000006">
    <property type="protein sequence ID" value="MFC3155471.1"/>
    <property type="molecule type" value="Genomic_DNA"/>
</dbReference>
<gene>
    <name evidence="2" type="ORF">ACFOEB_09705</name>
</gene>
<evidence type="ECO:0000313" key="2">
    <source>
        <dbReference type="EMBL" id="MFC3155471.1"/>
    </source>
</evidence>
<comment type="caution">
    <text evidence="2">The sequence shown here is derived from an EMBL/GenBank/DDBJ whole genome shotgun (WGS) entry which is preliminary data.</text>
</comment>
<keyword evidence="3" id="KW-1185">Reference proteome</keyword>
<dbReference type="RefSeq" id="WP_382416176.1">
    <property type="nucleotide sequence ID" value="NZ_AP031500.1"/>
</dbReference>
<reference evidence="3" key="1">
    <citation type="journal article" date="2019" name="Int. J. Syst. Evol. Microbiol.">
        <title>The Global Catalogue of Microorganisms (GCM) 10K type strain sequencing project: providing services to taxonomists for standard genome sequencing and annotation.</title>
        <authorList>
            <consortium name="The Broad Institute Genomics Platform"/>
            <consortium name="The Broad Institute Genome Sequencing Center for Infectious Disease"/>
            <person name="Wu L."/>
            <person name="Ma J."/>
        </authorList>
    </citation>
    <scope>NUCLEOTIDE SEQUENCE [LARGE SCALE GENOMIC DNA]</scope>
    <source>
        <strain evidence="3">KCTC 52141</strain>
    </source>
</reference>
<evidence type="ECO:0000313" key="3">
    <source>
        <dbReference type="Proteomes" id="UP001595548"/>
    </source>
</evidence>
<accession>A0ABV7HVU8</accession>
<evidence type="ECO:0008006" key="4">
    <source>
        <dbReference type="Google" id="ProtNLM"/>
    </source>
</evidence>
<evidence type="ECO:0000256" key="1">
    <source>
        <dbReference type="SAM" id="MobiDB-lite"/>
    </source>
</evidence>
<name>A0ABV7HVU8_9GAMM</name>
<protein>
    <recommendedName>
        <fullName evidence="4">Apea-like HEPN domain-containing protein</fullName>
    </recommendedName>
</protein>
<proteinExistence type="predicted"/>